<sequence>MKLVFLGCFGIKRNLPFTFEVYVVDEIHYCLEIHVLNQLCYFSLGLFIHILIDLLLGLFSLAEVGAETL</sequence>
<dbReference type="EMBL" id="GBXM01060766">
    <property type="protein sequence ID" value="JAH47811.1"/>
    <property type="molecule type" value="Transcribed_RNA"/>
</dbReference>
<accession>A0A0E9T2H4</accession>
<dbReference type="AlphaFoldDB" id="A0A0E9T2H4"/>
<keyword evidence="1" id="KW-0812">Transmembrane</keyword>
<keyword evidence="1" id="KW-0472">Membrane</keyword>
<organism evidence="2">
    <name type="scientific">Anguilla anguilla</name>
    <name type="common">European freshwater eel</name>
    <name type="synonym">Muraena anguilla</name>
    <dbReference type="NCBI Taxonomy" id="7936"/>
    <lineage>
        <taxon>Eukaryota</taxon>
        <taxon>Metazoa</taxon>
        <taxon>Chordata</taxon>
        <taxon>Craniata</taxon>
        <taxon>Vertebrata</taxon>
        <taxon>Euteleostomi</taxon>
        <taxon>Actinopterygii</taxon>
        <taxon>Neopterygii</taxon>
        <taxon>Teleostei</taxon>
        <taxon>Anguilliformes</taxon>
        <taxon>Anguillidae</taxon>
        <taxon>Anguilla</taxon>
    </lineage>
</organism>
<evidence type="ECO:0000256" key="1">
    <source>
        <dbReference type="SAM" id="Phobius"/>
    </source>
</evidence>
<dbReference type="EMBL" id="GBXM01075765">
    <property type="protein sequence ID" value="JAH32812.1"/>
    <property type="molecule type" value="Transcribed_RNA"/>
</dbReference>
<dbReference type="EMBL" id="GBXM01064475">
    <property type="protein sequence ID" value="JAH44102.1"/>
    <property type="molecule type" value="Transcribed_RNA"/>
</dbReference>
<feature type="transmembrane region" description="Helical" evidence="1">
    <location>
        <begin position="39"/>
        <end position="62"/>
    </location>
</feature>
<reference evidence="2" key="2">
    <citation type="journal article" date="2015" name="Fish Shellfish Immunol.">
        <title>Early steps in the European eel (Anguilla anguilla)-Vibrio vulnificus interaction in the gills: Role of the RtxA13 toxin.</title>
        <authorList>
            <person name="Callol A."/>
            <person name="Pajuelo D."/>
            <person name="Ebbesson L."/>
            <person name="Teles M."/>
            <person name="MacKenzie S."/>
            <person name="Amaro C."/>
        </authorList>
    </citation>
    <scope>NUCLEOTIDE SEQUENCE</scope>
</reference>
<name>A0A0E9T2H4_ANGAN</name>
<reference evidence="2" key="1">
    <citation type="submission" date="2014-11" db="EMBL/GenBank/DDBJ databases">
        <authorList>
            <person name="Amaro Gonzalez C."/>
        </authorList>
    </citation>
    <scope>NUCLEOTIDE SEQUENCE</scope>
</reference>
<proteinExistence type="predicted"/>
<evidence type="ECO:0000313" key="2">
    <source>
        <dbReference type="EMBL" id="JAH47811.1"/>
    </source>
</evidence>
<protein>
    <submittedName>
        <fullName evidence="2">Uncharacterized protein</fullName>
    </submittedName>
</protein>
<keyword evidence="1" id="KW-1133">Transmembrane helix</keyword>